<reference evidence="2 3" key="1">
    <citation type="submission" date="2017-05" db="EMBL/GenBank/DDBJ databases">
        <title>PacBio assembly of a Plasmodium knowlesi genome sequence with Hi-C correction and manual annotation of the SICAvar gene family.</title>
        <authorList>
            <person name="Lapp S.A."/>
            <person name="Geraldo J.A."/>
            <person name="Chien J.-T."/>
            <person name="Ay F."/>
            <person name="Pakala S.B."/>
            <person name="Batugedara G."/>
            <person name="Humphrey J.C."/>
            <person name="Debarry J.D."/>
            <person name="Le Roch K.G."/>
            <person name="Galinski M.R."/>
            <person name="Kissinger J.C."/>
        </authorList>
    </citation>
    <scope>NUCLEOTIDE SEQUENCE [LARGE SCALE GENOMIC DNA]</scope>
    <source>
        <strain evidence="3">Malayan Strain Pk1 (A+)</strain>
    </source>
</reference>
<feature type="compositionally biased region" description="Basic and acidic residues" evidence="1">
    <location>
        <begin position="858"/>
        <end position="881"/>
    </location>
</feature>
<dbReference type="VEuPathDB" id="PlasmoDB:PKNOH_S03325800"/>
<dbReference type="OrthoDB" id="372958at2759"/>
<organism evidence="2 3">
    <name type="scientific">Plasmodium knowlesi</name>
    <dbReference type="NCBI Taxonomy" id="5850"/>
    <lineage>
        <taxon>Eukaryota</taxon>
        <taxon>Sar</taxon>
        <taxon>Alveolata</taxon>
        <taxon>Apicomplexa</taxon>
        <taxon>Aconoidasida</taxon>
        <taxon>Haemosporida</taxon>
        <taxon>Plasmodiidae</taxon>
        <taxon>Plasmodium</taxon>
        <taxon>Plasmodium (Plasmodium)</taxon>
    </lineage>
</organism>
<sequence length="1680" mass="187157">MKSLKIRGLVKGKNEEYYNLVTVISLKDEELDEQIIQREESVKANWVAIKNAKEINKSEKKLLSAIMKNERIRLRVRGNIKKVSSRRREELNEHYPEEEINSFLDGDLSGEKEYIDEILNYLNNVQGATEGQPSMARGGGSKIRKAKRKVKLGKAKREEVKLGKAKREEVKLGKAKREEVKLGKAKREEVKLGKAKREEVKAEKAIKEKGKIETHQRNGKVGLPPLLRIKNKAIQKKKGKKKIMRASQNVVTDRISNKEIAEKTLRKMLYEIKMSLKELNKLNKLRAVIQSPQKKEKCKTKQKERQNVIYNLKQEKWVNPPRNQFPMKKGPNYEENKLYFKALFQHIRGRKKGAVAMVSPSKGKIISTEKLASIRASEVVKEENLLCTVGEEETIEITCEEEFEKKKFILKEKIKDEYRRKRNESTLYDNRKDVFLPPNGKSPSNAGRNSKYMFDDTALSESDRDDLEYLFSVKGKNKRRYGCLPGQEAQPSKEQLPKEQPSKEQLPKEQPPKEQPPKEQPPKEQPSKEQLPKEQLPMRQPQGKEATVKPILAPPLESFSLADKPIGDSAPGTNSSPLKNGGKERVQMEEKLNHRKEEKNKPCIKEKSGIKTDIGGIVMDPTTDNPPDRGMRSDANNAEERDDSDIGKNAEKNLPQLNRKKKLAEIMKTNSMILKQHHGKKESLVDKGEDNLGRKKIMDDVPKGVKATVIGSDRIGDGGTDKEDLTTVKDEKKTKSAILEKKSIEVSPPVEVKTEHGTSKESTSPRDALKGKKIFLPLKALTPEGINNSPHGLVNQKEGAKNVGEYSSPPVETSGMSEQRGELATAVERDTNDSGEKHKVERVALKGDLPLVKGIKAFSKEADAPKEKNTEKGENQEEGNWHCDVSSPNKFPKGLRKEGSIKTGVNKQDGNEASMDSPSGGEAKEKERNDIKEEPKKNLSQEKNKIDAEIEKCHSASSNSEGKDGGGNKMVANAKVPLKLNMAMKKALLGKMLAKRVPKGTSSVGEAKKGEDNTQGEAKKGEDNTQGEAKKEEDNIQGEAKKGEDNTQGEAKKGEDNTQGEAKKGENNTQGEAKKEEDNIQGEAKKEEDNIQGEVSEKNKPMEKVIPKSISKSKVVSSKVIPPKGRPLKGNAILKAKVGMVRDADGGSKEYSEKLSLRGCVSLKGKEEVENVAVEKVAVENVAEENAEKEVKVPAEVSAPTVKCVRDVKCTKTDEGVPKGESNINERGFIEKAVRKNIERILERVDSSIVHVKDEKKGNQSRLAKIVMRGPKGLNVKKGKTVKGMEDNVGREVGHDGSDDGEDGGNDIPPTEGRKRYSVTLNKFSKKIEVKKKSSVDVVELLSALEEKSGQNCSVLSESPCTGDVEKLTTDHEPPKKTPMVKPLLKKDALVKLISKRPLENKKAIQLEGKDIDSVREDEGGEAQPQKEEDDPQEEGKDKQNDEQKKENQVDENGKGQHGEEMHGQEKGEDPPFSKTNIVKSPRLSQKMKKAPSGQVKEGPNKNNFMAKLQIVKNKSTLKQFPLKRVAMFKESGNSEEKNIPRENSNTEEGNSQREEQNSEVKALEDTSSEDTTIKQVELPTKNEKNDNEEKDNSDDSNGPVSATKKCPVKKVPPKSMIKIFPKIHPKVVAPPFKGVNDSKHVIKEKPPFLNKLKAKALPPSSMMGENTEKGLSEEEKPIP</sequence>
<dbReference type="VEuPathDB" id="PlasmoDB:PKA1H_060015900"/>
<protein>
    <submittedName>
        <fullName evidence="2">Uncharacterized protein</fullName>
    </submittedName>
</protein>
<feature type="compositionally biased region" description="Basic and acidic residues" evidence="1">
    <location>
        <begin position="581"/>
        <end position="610"/>
    </location>
</feature>
<feature type="region of interest" description="Disordered" evidence="1">
    <location>
        <begin position="1653"/>
        <end position="1680"/>
    </location>
</feature>
<feature type="region of interest" description="Disordered" evidence="1">
    <location>
        <begin position="480"/>
        <end position="660"/>
    </location>
</feature>
<name>A0A1Y3DUP0_PLAKN</name>
<evidence type="ECO:0000313" key="3">
    <source>
        <dbReference type="Proteomes" id="UP000195012"/>
    </source>
</evidence>
<evidence type="ECO:0000256" key="1">
    <source>
        <dbReference type="SAM" id="MobiDB-lite"/>
    </source>
</evidence>
<comment type="caution">
    <text evidence="2">The sequence shown here is derived from an EMBL/GenBank/DDBJ whole genome shotgun (WGS) entry which is preliminary data.</text>
</comment>
<feature type="compositionally biased region" description="Basic and acidic residues" evidence="1">
    <location>
        <begin position="495"/>
        <end position="532"/>
    </location>
</feature>
<feature type="compositionally biased region" description="Low complexity" evidence="1">
    <location>
        <begin position="1107"/>
        <end position="1123"/>
    </location>
</feature>
<dbReference type="eggNOG" id="ENOG502QSSK">
    <property type="taxonomic scope" value="Eukaryota"/>
</dbReference>
<feature type="compositionally biased region" description="Basic and acidic residues" evidence="1">
    <location>
        <begin position="1283"/>
        <end position="1298"/>
    </location>
</feature>
<dbReference type="EMBL" id="NETL01000017">
    <property type="protein sequence ID" value="OTN68374.1"/>
    <property type="molecule type" value="Genomic_DNA"/>
</dbReference>
<feature type="region of interest" description="Disordered" evidence="1">
    <location>
        <begin position="130"/>
        <end position="158"/>
    </location>
</feature>
<feature type="compositionally biased region" description="Basic and acidic residues" evidence="1">
    <location>
        <begin position="1397"/>
        <end position="1418"/>
    </location>
</feature>
<feature type="compositionally biased region" description="Basic and acidic residues" evidence="1">
    <location>
        <begin position="752"/>
        <end position="770"/>
    </location>
</feature>
<feature type="compositionally biased region" description="Basic and acidic residues" evidence="1">
    <location>
        <begin position="1434"/>
        <end position="1472"/>
    </location>
</feature>
<dbReference type="Proteomes" id="UP000195012">
    <property type="component" value="Unassembled WGS sequence"/>
</dbReference>
<feature type="compositionally biased region" description="Basic and acidic residues" evidence="1">
    <location>
        <begin position="1551"/>
        <end position="1565"/>
    </location>
</feature>
<gene>
    <name evidence="2" type="ORF">PKNOH_S03325800</name>
</gene>
<feature type="region of interest" description="Disordered" evidence="1">
    <location>
        <begin position="1348"/>
        <end position="1505"/>
    </location>
</feature>
<feature type="compositionally biased region" description="Basic and acidic residues" evidence="1">
    <location>
        <begin position="922"/>
        <end position="954"/>
    </location>
</feature>
<feature type="region of interest" description="Disordered" evidence="1">
    <location>
        <begin position="430"/>
        <end position="451"/>
    </location>
</feature>
<feature type="region of interest" description="Disordered" evidence="1">
    <location>
        <begin position="739"/>
        <end position="842"/>
    </location>
</feature>
<dbReference type="VEuPathDB" id="PlasmoDB:PKNH_0611100"/>
<proteinExistence type="predicted"/>
<feature type="compositionally biased region" description="Basic and acidic residues" evidence="1">
    <location>
        <begin position="827"/>
        <end position="842"/>
    </location>
</feature>
<feature type="compositionally biased region" description="Basic and acidic residues" evidence="1">
    <location>
        <begin position="1364"/>
        <end position="1376"/>
    </location>
</feature>
<accession>A0A1Y3DUP0</accession>
<feature type="region of interest" description="Disordered" evidence="1">
    <location>
        <begin position="994"/>
        <end position="1129"/>
    </location>
</feature>
<evidence type="ECO:0000313" key="2">
    <source>
        <dbReference type="EMBL" id="OTN68374.1"/>
    </source>
</evidence>
<feature type="region of interest" description="Disordered" evidence="1">
    <location>
        <begin position="1268"/>
        <end position="1316"/>
    </location>
</feature>
<feature type="region of interest" description="Disordered" evidence="1">
    <location>
        <begin position="1529"/>
        <end position="1610"/>
    </location>
</feature>
<feature type="compositionally biased region" description="Polar residues" evidence="1">
    <location>
        <begin position="1350"/>
        <end position="1360"/>
    </location>
</feature>
<feature type="compositionally biased region" description="Basic and acidic residues" evidence="1">
    <location>
        <begin position="1006"/>
        <end position="1106"/>
    </location>
</feature>
<feature type="compositionally biased region" description="Basic and acidic residues" evidence="1">
    <location>
        <begin position="1667"/>
        <end position="1680"/>
    </location>
</feature>
<feature type="compositionally biased region" description="Basic residues" evidence="1">
    <location>
        <begin position="142"/>
        <end position="154"/>
    </location>
</feature>
<feature type="region of interest" description="Disordered" evidence="1">
    <location>
        <begin position="858"/>
        <end position="970"/>
    </location>
</feature>